<accession>A0A388LFF2</accession>
<feature type="region of interest" description="Disordered" evidence="1">
    <location>
        <begin position="1"/>
        <end position="92"/>
    </location>
</feature>
<keyword evidence="3" id="KW-1185">Reference proteome</keyword>
<feature type="compositionally biased region" description="Acidic residues" evidence="1">
    <location>
        <begin position="15"/>
        <end position="30"/>
    </location>
</feature>
<evidence type="ECO:0000313" key="2">
    <source>
        <dbReference type="EMBL" id="GBG81045.1"/>
    </source>
</evidence>
<feature type="compositionally biased region" description="Basic and acidic residues" evidence="1">
    <location>
        <begin position="46"/>
        <end position="56"/>
    </location>
</feature>
<dbReference type="Gramene" id="GBG81045">
    <property type="protein sequence ID" value="GBG81045"/>
    <property type="gene ID" value="CBR_g31601"/>
</dbReference>
<dbReference type="AlphaFoldDB" id="A0A388LFF2"/>
<organism evidence="2 3">
    <name type="scientific">Chara braunii</name>
    <name type="common">Braun's stonewort</name>
    <dbReference type="NCBI Taxonomy" id="69332"/>
    <lineage>
        <taxon>Eukaryota</taxon>
        <taxon>Viridiplantae</taxon>
        <taxon>Streptophyta</taxon>
        <taxon>Charophyceae</taxon>
        <taxon>Charales</taxon>
        <taxon>Characeae</taxon>
        <taxon>Chara</taxon>
    </lineage>
</organism>
<dbReference type="Proteomes" id="UP000265515">
    <property type="component" value="Unassembled WGS sequence"/>
</dbReference>
<comment type="caution">
    <text evidence="2">The sequence shown here is derived from an EMBL/GenBank/DDBJ whole genome shotgun (WGS) entry which is preliminary data.</text>
</comment>
<dbReference type="EMBL" id="BFEA01000363">
    <property type="protein sequence ID" value="GBG81045.1"/>
    <property type="molecule type" value="Genomic_DNA"/>
</dbReference>
<proteinExistence type="predicted"/>
<reference evidence="2 3" key="1">
    <citation type="journal article" date="2018" name="Cell">
        <title>The Chara Genome: Secondary Complexity and Implications for Plant Terrestrialization.</title>
        <authorList>
            <person name="Nishiyama T."/>
            <person name="Sakayama H."/>
            <person name="Vries J.D."/>
            <person name="Buschmann H."/>
            <person name="Saint-Marcoux D."/>
            <person name="Ullrich K.K."/>
            <person name="Haas F.B."/>
            <person name="Vanderstraeten L."/>
            <person name="Becker D."/>
            <person name="Lang D."/>
            <person name="Vosolsobe S."/>
            <person name="Rombauts S."/>
            <person name="Wilhelmsson P.K.I."/>
            <person name="Janitza P."/>
            <person name="Kern R."/>
            <person name="Heyl A."/>
            <person name="Rumpler F."/>
            <person name="Villalobos L.I.A.C."/>
            <person name="Clay J.M."/>
            <person name="Skokan R."/>
            <person name="Toyoda A."/>
            <person name="Suzuki Y."/>
            <person name="Kagoshima H."/>
            <person name="Schijlen E."/>
            <person name="Tajeshwar N."/>
            <person name="Catarino B."/>
            <person name="Hetherington A.J."/>
            <person name="Saltykova A."/>
            <person name="Bonnot C."/>
            <person name="Breuninger H."/>
            <person name="Symeonidi A."/>
            <person name="Radhakrishnan G.V."/>
            <person name="Van Nieuwerburgh F."/>
            <person name="Deforce D."/>
            <person name="Chang C."/>
            <person name="Karol K.G."/>
            <person name="Hedrich R."/>
            <person name="Ulvskov P."/>
            <person name="Glockner G."/>
            <person name="Delwiche C.F."/>
            <person name="Petrasek J."/>
            <person name="Van de Peer Y."/>
            <person name="Friml J."/>
            <person name="Beilby M."/>
            <person name="Dolan L."/>
            <person name="Kohara Y."/>
            <person name="Sugano S."/>
            <person name="Fujiyama A."/>
            <person name="Delaux P.-M."/>
            <person name="Quint M."/>
            <person name="TheiBen G."/>
            <person name="Hagemann M."/>
            <person name="Harholt J."/>
            <person name="Dunand C."/>
            <person name="Zachgo S."/>
            <person name="Langdale J."/>
            <person name="Maumus F."/>
            <person name="Straeten D.V.D."/>
            <person name="Gould S.B."/>
            <person name="Rensing S.A."/>
        </authorList>
    </citation>
    <scope>NUCLEOTIDE SEQUENCE [LARGE SCALE GENOMIC DNA]</scope>
    <source>
        <strain evidence="2 3">S276</strain>
    </source>
</reference>
<protein>
    <submittedName>
        <fullName evidence="2">Uncharacterized protein</fullName>
    </submittedName>
</protein>
<sequence>MGDPLTLENYKAQFDEEDPFDTEDMEELSDSETFGFESMPLPRVVAHGEDEGEGGKQRYTASPRGLTRVFERDTVDDQSFDDGEEDKGYDYEPCDKLPSDHDTWENDKLFFYGKHHRFTAEDVWGHNVVWHPRIFQPAVRTGKWVMATKEADGTWSGLSRQGTQVRLRERPEKLWWSICE</sequence>
<evidence type="ECO:0000313" key="3">
    <source>
        <dbReference type="Proteomes" id="UP000265515"/>
    </source>
</evidence>
<evidence type="ECO:0000256" key="1">
    <source>
        <dbReference type="SAM" id="MobiDB-lite"/>
    </source>
</evidence>
<name>A0A388LFF2_CHABU</name>
<feature type="compositionally biased region" description="Acidic residues" evidence="1">
    <location>
        <begin position="76"/>
        <end position="85"/>
    </location>
</feature>
<gene>
    <name evidence="2" type="ORF">CBR_g31601</name>
</gene>